<dbReference type="Proteomes" id="UP000635071">
    <property type="component" value="Unassembled WGS sequence"/>
</dbReference>
<organism evidence="3 4">
    <name type="scientific">Sandarakinorhabdus glacialis</name>
    <dbReference type="NCBI Taxonomy" id="1614636"/>
    <lineage>
        <taxon>Bacteria</taxon>
        <taxon>Pseudomonadati</taxon>
        <taxon>Pseudomonadota</taxon>
        <taxon>Alphaproteobacteria</taxon>
        <taxon>Sphingomonadales</taxon>
        <taxon>Sphingosinicellaceae</taxon>
        <taxon>Sandarakinorhabdus</taxon>
    </lineage>
</organism>
<sequence>MRAMLVAATLALVTAGGCATGPQVRALSQPSTDFSQYKTFGFASPLGTDQGGYQSIVSQTLKAAARRELEARGLTYAAANPQLIVNFNAVLADKMRVSSAPVPMAPIGMGYGGRGYYGYRAGLYAPWPLYRDQTTVTQYKEGTLNIDIADAAKKQLVWEGVVVTTVTQKMYDNPAASIDALVTAGFAKFPVPGPAAK</sequence>
<dbReference type="InterPro" id="IPR025411">
    <property type="entry name" value="DUF4136"/>
</dbReference>
<dbReference type="PROSITE" id="PS51257">
    <property type="entry name" value="PROKAR_LIPOPROTEIN"/>
    <property type="match status" value="1"/>
</dbReference>
<dbReference type="EMBL" id="BMJM01000008">
    <property type="protein sequence ID" value="GGE16909.1"/>
    <property type="molecule type" value="Genomic_DNA"/>
</dbReference>
<dbReference type="RefSeq" id="WP_188763219.1">
    <property type="nucleotide sequence ID" value="NZ_BMJM01000008.1"/>
</dbReference>
<dbReference type="Gene3D" id="3.30.160.670">
    <property type="match status" value="1"/>
</dbReference>
<feature type="domain" description="DUF4136" evidence="2">
    <location>
        <begin position="29"/>
        <end position="190"/>
    </location>
</feature>
<feature type="signal peptide" evidence="1">
    <location>
        <begin position="1"/>
        <end position="19"/>
    </location>
</feature>
<dbReference type="AlphaFoldDB" id="A0A917E9A9"/>
<gene>
    <name evidence="3" type="ORF">GCM10011529_24200</name>
</gene>
<comment type="caution">
    <text evidence="3">The sequence shown here is derived from an EMBL/GenBank/DDBJ whole genome shotgun (WGS) entry which is preliminary data.</text>
</comment>
<keyword evidence="3" id="KW-0449">Lipoprotein</keyword>
<evidence type="ECO:0000313" key="4">
    <source>
        <dbReference type="Proteomes" id="UP000635071"/>
    </source>
</evidence>
<keyword evidence="1" id="KW-0732">Signal</keyword>
<evidence type="ECO:0000313" key="3">
    <source>
        <dbReference type="EMBL" id="GGE16909.1"/>
    </source>
</evidence>
<reference evidence="3" key="2">
    <citation type="submission" date="2020-09" db="EMBL/GenBank/DDBJ databases">
        <authorList>
            <person name="Sun Q."/>
            <person name="Zhou Y."/>
        </authorList>
    </citation>
    <scope>NUCLEOTIDE SEQUENCE</scope>
    <source>
        <strain evidence="3">CGMCC 1.15519</strain>
    </source>
</reference>
<accession>A0A917E9A9</accession>
<evidence type="ECO:0000256" key="1">
    <source>
        <dbReference type="SAM" id="SignalP"/>
    </source>
</evidence>
<dbReference type="Pfam" id="PF13590">
    <property type="entry name" value="DUF4136"/>
    <property type="match status" value="1"/>
</dbReference>
<name>A0A917E9A9_9SPHN</name>
<protein>
    <submittedName>
        <fullName evidence="3">Lipoprotein</fullName>
    </submittedName>
</protein>
<reference evidence="3" key="1">
    <citation type="journal article" date="2014" name="Int. J. Syst. Evol. Microbiol.">
        <title>Complete genome sequence of Corynebacterium casei LMG S-19264T (=DSM 44701T), isolated from a smear-ripened cheese.</title>
        <authorList>
            <consortium name="US DOE Joint Genome Institute (JGI-PGF)"/>
            <person name="Walter F."/>
            <person name="Albersmeier A."/>
            <person name="Kalinowski J."/>
            <person name="Ruckert C."/>
        </authorList>
    </citation>
    <scope>NUCLEOTIDE SEQUENCE</scope>
    <source>
        <strain evidence="3">CGMCC 1.15519</strain>
    </source>
</reference>
<evidence type="ECO:0000259" key="2">
    <source>
        <dbReference type="Pfam" id="PF13590"/>
    </source>
</evidence>
<keyword evidence="4" id="KW-1185">Reference proteome</keyword>
<proteinExistence type="predicted"/>
<feature type="chain" id="PRO_5038102606" evidence="1">
    <location>
        <begin position="20"/>
        <end position="197"/>
    </location>
</feature>